<dbReference type="Proteomes" id="UP000184292">
    <property type="component" value="Unassembled WGS sequence"/>
</dbReference>
<feature type="signal peptide" evidence="1">
    <location>
        <begin position="1"/>
        <end position="22"/>
    </location>
</feature>
<evidence type="ECO:0000256" key="1">
    <source>
        <dbReference type="SAM" id="SignalP"/>
    </source>
</evidence>
<dbReference type="RefSeq" id="WP_073329955.1">
    <property type="nucleotide sequence ID" value="NZ_FQYO01000003.1"/>
</dbReference>
<keyword evidence="1" id="KW-0732">Signal</keyword>
<dbReference type="PANTHER" id="PTHR36057:SF1">
    <property type="entry name" value="LIPOPROTEIN LIPID ATTACHMENT SITE-LIKE PROTEIN, PUTATIVE (DUF1223)-RELATED"/>
    <property type="match status" value="1"/>
</dbReference>
<dbReference type="EMBL" id="FQYO01000003">
    <property type="protein sequence ID" value="SHI90125.1"/>
    <property type="molecule type" value="Genomic_DNA"/>
</dbReference>
<name>A0A1M6EXG6_9RHOB</name>
<evidence type="ECO:0008006" key="4">
    <source>
        <dbReference type="Google" id="ProtNLM"/>
    </source>
</evidence>
<sequence>MALPRPAFAAALALAFAGPLAAQDDVVVVELYTSQGCASCPPADALLAELAERDDVLPLALHVDYWDYIGWRDSFGQALFTLRQQSYARAFHERMVYTPQIIVDGRVHTIGNRPMEVMDLIHAHGDRPAGAEIEMSRQGDRLTVKAEAHAPGPYVVQMVRYRPSERVDITAGENAGHSVTYRNIVTEWHVVEEWDGAAPLDLGLDLEGDDPVAILIQRPGPGEIVAAAALD</sequence>
<gene>
    <name evidence="2" type="ORF">SAMN05444417_2230</name>
</gene>
<dbReference type="InterPro" id="IPR036249">
    <property type="entry name" value="Thioredoxin-like_sf"/>
</dbReference>
<dbReference type="Pfam" id="PF06764">
    <property type="entry name" value="DUF1223"/>
    <property type="match status" value="1"/>
</dbReference>
<organism evidence="2 3">
    <name type="scientific">Wenxinia saemankumensis</name>
    <dbReference type="NCBI Taxonomy" id="1447782"/>
    <lineage>
        <taxon>Bacteria</taxon>
        <taxon>Pseudomonadati</taxon>
        <taxon>Pseudomonadota</taxon>
        <taxon>Alphaproteobacteria</taxon>
        <taxon>Rhodobacterales</taxon>
        <taxon>Roseobacteraceae</taxon>
        <taxon>Wenxinia</taxon>
    </lineage>
</organism>
<dbReference type="STRING" id="1447782.SAMN05444417_2230"/>
<accession>A0A1M6EXG6</accession>
<reference evidence="2 3" key="1">
    <citation type="submission" date="2016-11" db="EMBL/GenBank/DDBJ databases">
        <authorList>
            <person name="Jaros S."/>
            <person name="Januszkiewicz K."/>
            <person name="Wedrychowicz H."/>
        </authorList>
    </citation>
    <scope>NUCLEOTIDE SEQUENCE [LARGE SCALE GENOMIC DNA]</scope>
    <source>
        <strain evidence="2 3">DSM 100565</strain>
    </source>
</reference>
<dbReference type="InterPro" id="IPR010634">
    <property type="entry name" value="DUF1223"/>
</dbReference>
<evidence type="ECO:0000313" key="3">
    <source>
        <dbReference type="Proteomes" id="UP000184292"/>
    </source>
</evidence>
<proteinExistence type="predicted"/>
<keyword evidence="3" id="KW-1185">Reference proteome</keyword>
<protein>
    <recommendedName>
        <fullName evidence="4">DUF1223 domain-containing protein</fullName>
    </recommendedName>
</protein>
<dbReference type="AlphaFoldDB" id="A0A1M6EXG6"/>
<feature type="chain" id="PRO_5009917230" description="DUF1223 domain-containing protein" evidence="1">
    <location>
        <begin position="23"/>
        <end position="231"/>
    </location>
</feature>
<dbReference type="PANTHER" id="PTHR36057">
    <property type="match status" value="1"/>
</dbReference>
<dbReference type="OrthoDB" id="9808254at2"/>
<evidence type="ECO:0000313" key="2">
    <source>
        <dbReference type="EMBL" id="SHI90125.1"/>
    </source>
</evidence>
<dbReference type="SUPFAM" id="SSF52833">
    <property type="entry name" value="Thioredoxin-like"/>
    <property type="match status" value="1"/>
</dbReference>